<dbReference type="GO" id="GO:0070038">
    <property type="term" value="F:rRNA (pseudouridine-N3-)-methyltransferase activity"/>
    <property type="evidence" value="ECO:0007669"/>
    <property type="project" value="UniProtKB-UniRule"/>
</dbReference>
<dbReference type="HAMAP" id="MF_00658">
    <property type="entry name" value="23SrRNA_methyltr_H"/>
    <property type="match status" value="1"/>
</dbReference>
<evidence type="ECO:0000313" key="8">
    <source>
        <dbReference type="Proteomes" id="UP000757890"/>
    </source>
</evidence>
<feature type="binding site" evidence="6">
    <location>
        <begin position="127"/>
        <end position="132"/>
    </location>
    <ligand>
        <name>S-adenosyl-L-methionine</name>
        <dbReference type="ChEBI" id="CHEBI:59789"/>
    </ligand>
</feature>
<evidence type="ECO:0000256" key="5">
    <source>
        <dbReference type="ARBA" id="ARBA00038303"/>
    </source>
</evidence>
<keyword evidence="3 6" id="KW-0808">Transferase</keyword>
<comment type="catalytic activity">
    <reaction evidence="6">
        <text>pseudouridine(1915) in 23S rRNA + S-adenosyl-L-methionine = N(3)-methylpseudouridine(1915) in 23S rRNA + S-adenosyl-L-homocysteine + H(+)</text>
        <dbReference type="Rhea" id="RHEA:42752"/>
        <dbReference type="Rhea" id="RHEA-COMP:10221"/>
        <dbReference type="Rhea" id="RHEA-COMP:10222"/>
        <dbReference type="ChEBI" id="CHEBI:15378"/>
        <dbReference type="ChEBI" id="CHEBI:57856"/>
        <dbReference type="ChEBI" id="CHEBI:59789"/>
        <dbReference type="ChEBI" id="CHEBI:65314"/>
        <dbReference type="ChEBI" id="CHEBI:74486"/>
        <dbReference type="EC" id="2.1.1.177"/>
    </reaction>
</comment>
<dbReference type="InterPro" id="IPR029028">
    <property type="entry name" value="Alpha/beta_knot_MTases"/>
</dbReference>
<dbReference type="Proteomes" id="UP000757890">
    <property type="component" value="Unassembled WGS sequence"/>
</dbReference>
<evidence type="ECO:0000256" key="1">
    <source>
        <dbReference type="ARBA" id="ARBA00022552"/>
    </source>
</evidence>
<proteinExistence type="inferred from homology"/>
<comment type="similarity">
    <text evidence="5 6">Belongs to the RNA methyltransferase RlmH family.</text>
</comment>
<evidence type="ECO:0000256" key="3">
    <source>
        <dbReference type="ARBA" id="ARBA00022679"/>
    </source>
</evidence>
<dbReference type="InterPro" id="IPR029026">
    <property type="entry name" value="tRNA_m1G_MTases_N"/>
</dbReference>
<keyword evidence="2 6" id="KW-0489">Methyltransferase</keyword>
<dbReference type="Pfam" id="PF02590">
    <property type="entry name" value="SPOUT_MTase"/>
    <property type="match status" value="1"/>
</dbReference>
<dbReference type="EC" id="2.1.1.177" evidence="6"/>
<dbReference type="SUPFAM" id="SSF75217">
    <property type="entry name" value="alpha/beta knot"/>
    <property type="match status" value="1"/>
</dbReference>
<name>A0A6L6TNG4_9FIRM</name>
<feature type="binding site" evidence="6">
    <location>
        <position position="76"/>
    </location>
    <ligand>
        <name>S-adenosyl-L-methionine</name>
        <dbReference type="ChEBI" id="CHEBI:59789"/>
    </ligand>
</feature>
<dbReference type="AlphaFoldDB" id="A0A6L6TNG4"/>
<evidence type="ECO:0000313" key="7">
    <source>
        <dbReference type="EMBL" id="MBF1128605.1"/>
    </source>
</evidence>
<accession>A0A6L6TNG4</accession>
<dbReference type="NCBIfam" id="NF000985">
    <property type="entry name" value="PRK00103.1-3"/>
    <property type="match status" value="1"/>
</dbReference>
<keyword evidence="1 6" id="KW-0698">rRNA processing</keyword>
<keyword evidence="4 6" id="KW-0949">S-adenosyl-L-methionine</keyword>
<dbReference type="RefSeq" id="WP_276624947.1">
    <property type="nucleotide sequence ID" value="NZ_CBDEOJ010000032.1"/>
</dbReference>
<dbReference type="InterPro" id="IPR003742">
    <property type="entry name" value="RlmH-like"/>
</dbReference>
<dbReference type="EMBL" id="JABZMK010000001">
    <property type="protein sequence ID" value="MBF1128605.1"/>
    <property type="molecule type" value="Genomic_DNA"/>
</dbReference>
<comment type="subcellular location">
    <subcellularLocation>
        <location evidence="6">Cytoplasm</location>
    </subcellularLocation>
</comment>
<evidence type="ECO:0000256" key="4">
    <source>
        <dbReference type="ARBA" id="ARBA00022691"/>
    </source>
</evidence>
<gene>
    <name evidence="6 7" type="primary">rlmH</name>
    <name evidence="7" type="ORF">HXL70_00945</name>
</gene>
<reference evidence="7" key="1">
    <citation type="submission" date="2020-04" db="EMBL/GenBank/DDBJ databases">
        <title>Deep metagenomics examines the oral microbiome during advanced dental caries in children, revealing novel taxa and co-occurrences with host molecules.</title>
        <authorList>
            <person name="Baker J.L."/>
            <person name="Morton J.T."/>
            <person name="Dinis M."/>
            <person name="Alvarez R."/>
            <person name="Tran N.C."/>
            <person name="Knight R."/>
            <person name="Edlund A."/>
        </authorList>
    </citation>
    <scope>NUCLEOTIDE SEQUENCE</scope>
    <source>
        <strain evidence="7">JCVI_32_bin.14</strain>
    </source>
</reference>
<evidence type="ECO:0000256" key="2">
    <source>
        <dbReference type="ARBA" id="ARBA00022603"/>
    </source>
</evidence>
<dbReference type="CDD" id="cd18081">
    <property type="entry name" value="RlmH-like"/>
    <property type="match status" value="1"/>
</dbReference>
<comment type="subunit">
    <text evidence="6">Homodimer.</text>
</comment>
<comment type="caution">
    <text evidence="7">The sequence shown here is derived from an EMBL/GenBank/DDBJ whole genome shotgun (WGS) entry which is preliminary data.</text>
</comment>
<evidence type="ECO:0000256" key="6">
    <source>
        <dbReference type="HAMAP-Rule" id="MF_00658"/>
    </source>
</evidence>
<dbReference type="PIRSF" id="PIRSF004505">
    <property type="entry name" value="MT_bac"/>
    <property type="match status" value="1"/>
</dbReference>
<comment type="function">
    <text evidence="6">Specifically methylates the pseudouridine at position 1915 (m3Psi1915) in 23S rRNA.</text>
</comment>
<dbReference type="PANTHER" id="PTHR33603">
    <property type="entry name" value="METHYLTRANSFERASE"/>
    <property type="match status" value="1"/>
</dbReference>
<dbReference type="GO" id="GO:0005737">
    <property type="term" value="C:cytoplasm"/>
    <property type="evidence" value="ECO:0007669"/>
    <property type="project" value="UniProtKB-SubCell"/>
</dbReference>
<feature type="binding site" evidence="6">
    <location>
        <position position="108"/>
    </location>
    <ligand>
        <name>S-adenosyl-L-methionine</name>
        <dbReference type="ChEBI" id="CHEBI:59789"/>
    </ligand>
</feature>
<dbReference type="Gene3D" id="3.40.1280.10">
    <property type="match status" value="1"/>
</dbReference>
<sequence length="159" mass="18119">MRFSIRAIGKIKEKWMREGIEEYSKRLKPVVKVDVLESDEEKMPENPSAAVKGKVLEKEGEKLLRSIQDSGCVVLLDMNGKKVSSEELAAWIAQKTIMGTSHFYFIIGGPYGNGKNIQARADLKLSMGPMTFTHQMARLILFEQLYRAVKINHHEPYHL</sequence>
<dbReference type="PANTHER" id="PTHR33603:SF1">
    <property type="entry name" value="RIBOSOMAL RNA LARGE SUBUNIT METHYLTRANSFERASE H"/>
    <property type="match status" value="1"/>
</dbReference>
<organism evidence="7 8">
    <name type="scientific">Dialister invisus</name>
    <dbReference type="NCBI Taxonomy" id="218538"/>
    <lineage>
        <taxon>Bacteria</taxon>
        <taxon>Bacillati</taxon>
        <taxon>Bacillota</taxon>
        <taxon>Negativicutes</taxon>
        <taxon>Veillonellales</taxon>
        <taxon>Veillonellaceae</taxon>
        <taxon>Dialister</taxon>
    </lineage>
</organism>
<protein>
    <recommendedName>
        <fullName evidence="6">Ribosomal RNA large subunit methyltransferase H</fullName>
        <ecNumber evidence="6">2.1.1.177</ecNumber>
    </recommendedName>
    <alternativeName>
        <fullName evidence="6">23S rRNA (pseudouridine1915-N3)-methyltransferase</fullName>
    </alternativeName>
    <alternativeName>
        <fullName evidence="6">23S rRNA m3Psi1915 methyltransferase</fullName>
    </alternativeName>
    <alternativeName>
        <fullName evidence="6">rRNA (pseudouridine-N3-)-methyltransferase RlmH</fullName>
    </alternativeName>
</protein>
<keyword evidence="6" id="KW-0963">Cytoplasm</keyword>